<dbReference type="Proteomes" id="UP000667802">
    <property type="component" value="Unassembled WGS sequence"/>
</dbReference>
<keyword evidence="2" id="KW-1185">Reference proteome</keyword>
<organism evidence="1 2">
    <name type="scientific">Aetokthonos hydrillicola Thurmond2011</name>
    <dbReference type="NCBI Taxonomy" id="2712845"/>
    <lineage>
        <taxon>Bacteria</taxon>
        <taxon>Bacillati</taxon>
        <taxon>Cyanobacteriota</taxon>
        <taxon>Cyanophyceae</taxon>
        <taxon>Nostocales</taxon>
        <taxon>Hapalosiphonaceae</taxon>
        <taxon>Aetokthonos</taxon>
    </lineage>
</organism>
<name>A0AAP5MEA0_9CYAN</name>
<evidence type="ECO:0000313" key="1">
    <source>
        <dbReference type="EMBL" id="MDR9900619.1"/>
    </source>
</evidence>
<protein>
    <submittedName>
        <fullName evidence="1">Uncharacterized protein</fullName>
    </submittedName>
</protein>
<gene>
    <name evidence="1" type="ORF">G7B40_039715</name>
</gene>
<reference evidence="2" key="1">
    <citation type="journal article" date="2021" name="Science">
        <title>Hunting the eagle killer: A cyanobacterial neurotoxin causes vacuolar myelinopathy.</title>
        <authorList>
            <person name="Breinlinger S."/>
            <person name="Phillips T.J."/>
            <person name="Haram B.N."/>
            <person name="Mares J."/>
            <person name="Martinez Yerena J.A."/>
            <person name="Hrouzek P."/>
            <person name="Sobotka R."/>
            <person name="Henderson W.M."/>
            <person name="Schmieder P."/>
            <person name="Williams S.M."/>
            <person name="Lauderdale J.D."/>
            <person name="Wilde H.D."/>
            <person name="Gerrin W."/>
            <person name="Kust A."/>
            <person name="Washington J.W."/>
            <person name="Wagner C."/>
            <person name="Geier B."/>
            <person name="Liebeke M."/>
            <person name="Enke H."/>
            <person name="Niedermeyer T.H.J."/>
            <person name="Wilde S.B."/>
        </authorList>
    </citation>
    <scope>NUCLEOTIDE SEQUENCE [LARGE SCALE GENOMIC DNA]</scope>
    <source>
        <strain evidence="2">Thurmond2011</strain>
    </source>
</reference>
<dbReference type="AlphaFoldDB" id="A0AAP5MEA0"/>
<dbReference type="RefSeq" id="WP_208341728.1">
    <property type="nucleotide sequence ID" value="NZ_CAWQFN010000023.1"/>
</dbReference>
<accession>A0AAP5MEA0</accession>
<proteinExistence type="predicted"/>
<dbReference type="EMBL" id="JAALHA020000037">
    <property type="protein sequence ID" value="MDR9900619.1"/>
    <property type="molecule type" value="Genomic_DNA"/>
</dbReference>
<evidence type="ECO:0000313" key="2">
    <source>
        <dbReference type="Proteomes" id="UP000667802"/>
    </source>
</evidence>
<sequence>MAPPVRAALSAMGIALGVPEWNLHPAHHFASGDMMASAITAEQLGTFRRQYVARLPYLGLNVGRGLGVVSAQKPLPEQVLYEDQGLHQRNPQYRFIHTGLTIDGTNAEALINEQAHGQTVPLYKQSFVDDADRLKEHLVHLWQDVCLPYLTGLAHAMATTAAPLPNGEKTIIHCNHTYQRKTRSGGSDGLRPAFSLLYMDKTGLAGPDGQAVVLPGDTRYCCIKNSKNQSRKPF</sequence>
<comment type="caution">
    <text evidence="1">The sequence shown here is derived from an EMBL/GenBank/DDBJ whole genome shotgun (WGS) entry which is preliminary data.</text>
</comment>